<dbReference type="PANTHER" id="PTHR37441">
    <property type="entry name" value="PROTEIN CBG16518"/>
    <property type="match status" value="1"/>
</dbReference>
<feature type="transmembrane region" description="Helical" evidence="9">
    <location>
        <begin position="298"/>
        <end position="317"/>
    </location>
</feature>
<keyword evidence="7" id="KW-0675">Receptor</keyword>
<feature type="domain" description="G-protein coupled receptors family 1 profile" evidence="10">
    <location>
        <begin position="52"/>
        <end position="315"/>
    </location>
</feature>
<keyword evidence="2" id="KW-1003">Cell membrane</keyword>
<keyword evidence="4 9" id="KW-1133">Transmembrane helix</keyword>
<reference evidence="12" key="1">
    <citation type="submission" date="2024-02" db="UniProtKB">
        <authorList>
            <consortium name="WormBaseParasite"/>
        </authorList>
    </citation>
    <scope>IDENTIFICATION</scope>
</reference>
<comment type="subcellular location">
    <subcellularLocation>
        <location evidence="1">Cell membrane</location>
        <topology evidence="1">Multi-pass membrane protein</topology>
    </subcellularLocation>
</comment>
<accession>A0AAF3FCJ8</accession>
<dbReference type="Proteomes" id="UP000887575">
    <property type="component" value="Unassembled WGS sequence"/>
</dbReference>
<dbReference type="InterPro" id="IPR017452">
    <property type="entry name" value="GPCR_Rhodpsn_7TM"/>
</dbReference>
<feature type="transmembrane region" description="Helical" evidence="9">
    <location>
        <begin position="257"/>
        <end position="278"/>
    </location>
</feature>
<feature type="transmembrane region" description="Helical" evidence="9">
    <location>
        <begin position="154"/>
        <end position="178"/>
    </location>
</feature>
<dbReference type="Gene3D" id="1.20.1070.10">
    <property type="entry name" value="Rhodopsin 7-helix transmembrane proteins"/>
    <property type="match status" value="1"/>
</dbReference>
<feature type="transmembrane region" description="Helical" evidence="9">
    <location>
        <begin position="82"/>
        <end position="102"/>
    </location>
</feature>
<keyword evidence="6 9" id="KW-0472">Membrane</keyword>
<dbReference type="AlphaFoldDB" id="A0AAF3FCJ8"/>
<dbReference type="CDD" id="cd00637">
    <property type="entry name" value="7tm_classA_rhodopsin-like"/>
    <property type="match status" value="1"/>
</dbReference>
<dbReference type="PROSITE" id="PS50262">
    <property type="entry name" value="G_PROTEIN_RECEP_F1_2"/>
    <property type="match status" value="1"/>
</dbReference>
<evidence type="ECO:0000256" key="7">
    <source>
        <dbReference type="ARBA" id="ARBA00023170"/>
    </source>
</evidence>
<feature type="transmembrane region" description="Helical" evidence="9">
    <location>
        <begin position="203"/>
        <end position="224"/>
    </location>
</feature>
<sequence>MSANTRTNCFYNLSTEERLNYFEHESEAQVNRMFLVFHGYMIGPLAILAIIFSVIFIVTTFRAIRLRRVSRKHYVLLLNRAIGDLLAGLTATISAIVAIFFSDFNRDIAFLFESFFFAAFWSALVSYTSLSVLKLYAVWQPLSYRNTFTFDKCIYIIVTSWIAFVVISGMTMGVTALVRVQWMSEWSGCKAETCLRLMYRSRNTFTCFVYFFTIVVFLITVGLLKKAERNAMFDARRESRSSQGGRMGRTRFPLWKLALNVSTFAILQAPHVVWSLYLLSSNQCHFQIYYAESMGTLAFVRASIMLRIILDPIVSFITDYQVRKLFLDWIGVPRTWFCYSSRIHASSTISTDSESNKRKSTQPSMVE</sequence>
<evidence type="ECO:0000313" key="12">
    <source>
        <dbReference type="WBParaSite" id="MBELARI_LOCUS4599"/>
    </source>
</evidence>
<evidence type="ECO:0000256" key="3">
    <source>
        <dbReference type="ARBA" id="ARBA00022692"/>
    </source>
</evidence>
<feature type="transmembrane region" description="Helical" evidence="9">
    <location>
        <begin position="40"/>
        <end position="61"/>
    </location>
</feature>
<dbReference type="PANTHER" id="PTHR37441:SF7">
    <property type="entry name" value="G-PROTEIN COUPLED RECEPTORS FAMILY 1 PROFILE DOMAIN-CONTAINING PROTEIN"/>
    <property type="match status" value="1"/>
</dbReference>
<evidence type="ECO:0000256" key="2">
    <source>
        <dbReference type="ARBA" id="ARBA00022475"/>
    </source>
</evidence>
<keyword evidence="8" id="KW-0807">Transducer</keyword>
<proteinExistence type="predicted"/>
<keyword evidence="5" id="KW-0297">G-protein coupled receptor</keyword>
<dbReference type="SUPFAM" id="SSF81321">
    <property type="entry name" value="Family A G protein-coupled receptor-like"/>
    <property type="match status" value="1"/>
</dbReference>
<organism evidence="11 12">
    <name type="scientific">Mesorhabditis belari</name>
    <dbReference type="NCBI Taxonomy" id="2138241"/>
    <lineage>
        <taxon>Eukaryota</taxon>
        <taxon>Metazoa</taxon>
        <taxon>Ecdysozoa</taxon>
        <taxon>Nematoda</taxon>
        <taxon>Chromadorea</taxon>
        <taxon>Rhabditida</taxon>
        <taxon>Rhabditina</taxon>
        <taxon>Rhabditomorpha</taxon>
        <taxon>Rhabditoidea</taxon>
        <taxon>Rhabditidae</taxon>
        <taxon>Mesorhabditinae</taxon>
        <taxon>Mesorhabditis</taxon>
    </lineage>
</organism>
<keyword evidence="11" id="KW-1185">Reference proteome</keyword>
<evidence type="ECO:0000313" key="11">
    <source>
        <dbReference type="Proteomes" id="UP000887575"/>
    </source>
</evidence>
<evidence type="ECO:0000256" key="9">
    <source>
        <dbReference type="SAM" id="Phobius"/>
    </source>
</evidence>
<evidence type="ECO:0000256" key="1">
    <source>
        <dbReference type="ARBA" id="ARBA00004651"/>
    </source>
</evidence>
<dbReference type="WBParaSite" id="MBELARI_LOCUS4599">
    <property type="protein sequence ID" value="MBELARI_LOCUS4599"/>
    <property type="gene ID" value="MBELARI_LOCUS4599"/>
</dbReference>
<evidence type="ECO:0000256" key="8">
    <source>
        <dbReference type="ARBA" id="ARBA00023224"/>
    </source>
</evidence>
<dbReference type="GO" id="GO:0005886">
    <property type="term" value="C:plasma membrane"/>
    <property type="evidence" value="ECO:0007669"/>
    <property type="project" value="UniProtKB-SubCell"/>
</dbReference>
<feature type="transmembrane region" description="Helical" evidence="9">
    <location>
        <begin position="108"/>
        <end position="133"/>
    </location>
</feature>
<dbReference type="InterPro" id="IPR040435">
    <property type="entry name" value="Put_GPCR_Chromadorea"/>
</dbReference>
<dbReference type="GO" id="GO:0004930">
    <property type="term" value="F:G protein-coupled receptor activity"/>
    <property type="evidence" value="ECO:0007669"/>
    <property type="project" value="UniProtKB-KW"/>
</dbReference>
<evidence type="ECO:0000256" key="5">
    <source>
        <dbReference type="ARBA" id="ARBA00023040"/>
    </source>
</evidence>
<protein>
    <recommendedName>
        <fullName evidence="10">G-protein coupled receptors family 1 profile domain-containing protein</fullName>
    </recommendedName>
</protein>
<name>A0AAF3FCJ8_9BILA</name>
<evidence type="ECO:0000259" key="10">
    <source>
        <dbReference type="PROSITE" id="PS50262"/>
    </source>
</evidence>
<keyword evidence="3 9" id="KW-0812">Transmembrane</keyword>
<evidence type="ECO:0000256" key="6">
    <source>
        <dbReference type="ARBA" id="ARBA00023136"/>
    </source>
</evidence>
<evidence type="ECO:0000256" key="4">
    <source>
        <dbReference type="ARBA" id="ARBA00022989"/>
    </source>
</evidence>